<feature type="region of interest" description="Disordered" evidence="1">
    <location>
        <begin position="361"/>
        <end position="383"/>
    </location>
</feature>
<protein>
    <submittedName>
        <fullName evidence="4">TRAP-type uncharacterized transport system, fused permease components</fullName>
    </submittedName>
</protein>
<feature type="transmembrane region" description="Helical" evidence="2">
    <location>
        <begin position="138"/>
        <end position="157"/>
    </location>
</feature>
<evidence type="ECO:0000313" key="5">
    <source>
        <dbReference type="Proteomes" id="UP000198882"/>
    </source>
</evidence>
<keyword evidence="2" id="KW-0812">Transmembrane</keyword>
<evidence type="ECO:0000256" key="2">
    <source>
        <dbReference type="SAM" id="Phobius"/>
    </source>
</evidence>
<dbReference type="Proteomes" id="UP000198882">
    <property type="component" value="Unassembled WGS sequence"/>
</dbReference>
<dbReference type="InterPro" id="IPR010656">
    <property type="entry name" value="DctM"/>
</dbReference>
<sequence>MSIEASDLLTVRWGNRGRPIVTAPSEPEYAGSASRNGEPSDETLAVTVAAACLWAGILYVSHPGLVPVGRDGSFHRMEFATLFLGGVLAFYAIDSCRRAYAAGDHREARAMAVAAGVALLGSLYVYRNQIELAFGAELPLSATVAAVALLGLVWYFAWRELGPVPAGLVGLALAYALLGAGLPEPLGHEGLAVEQLALTVAIDGGVHGQFVQTTGLQIALLVLYAALVVGYGGVETLRSIAAAASSRLGSVRRWAIGSALLASVSGSYLANADLLRSRSVPALSELGLSDRDAAGVEAAASTIGQVLPPTIFIAGFLVASLVSDLTLTDVVVAGLLPAAIAVSCFLVALRYVPFGADRRAATTDSSRSDDGADTSRNAGAGAGVDSSRTRRVLAIDGVRFGLPLVAFAGLYYGNVTLSLTLTQALVWTVLLLAALGLLVPVVRSAIREPAVDGRHRRPIAALEDAVGDTAHGLRLGALVLAPVVIAVAAIGVVVDLLLAVEALELLSTVGTTLEDWPLAVVGLALVVAAVGTAGLPTAVGAALVGTLAVFGAGSPSDLSAFFATLYAAVAVGVAPPVAAAAARTARVGSTDTRSVSLTAMRLLAPVYVLPFAIVSHPELVSPSPSLESLTTAAVVLVGALAVVYAANAPIQNSQSRRSRWFVRTVAGALGVVAMAYPTTAIQFVAAAVILGLATVRLR</sequence>
<keyword evidence="5" id="KW-1185">Reference proteome</keyword>
<name>A0A1G9EVD2_9EURY</name>
<feature type="transmembrane region" description="Helical" evidence="2">
    <location>
        <begin position="518"/>
        <end position="551"/>
    </location>
</feature>
<dbReference type="STRING" id="1095776.SAMN04515672_3990"/>
<accession>A0A1G9EVD2</accession>
<keyword evidence="2" id="KW-0472">Membrane</keyword>
<proteinExistence type="predicted"/>
<feature type="transmembrane region" description="Helical" evidence="2">
    <location>
        <begin position="44"/>
        <end position="62"/>
    </location>
</feature>
<feature type="domain" description="TRAP C4-dicarboxylate transport system permease DctM subunit" evidence="3">
    <location>
        <begin position="222"/>
        <end position="620"/>
    </location>
</feature>
<feature type="compositionally biased region" description="Basic and acidic residues" evidence="1">
    <location>
        <begin position="361"/>
        <end position="370"/>
    </location>
</feature>
<dbReference type="AlphaFoldDB" id="A0A1G9EVD2"/>
<feature type="transmembrane region" description="Helical" evidence="2">
    <location>
        <begin position="666"/>
        <end position="693"/>
    </location>
</feature>
<feature type="transmembrane region" description="Helical" evidence="2">
    <location>
        <begin position="74"/>
        <end position="96"/>
    </location>
</feature>
<feature type="transmembrane region" description="Helical" evidence="2">
    <location>
        <begin position="330"/>
        <end position="349"/>
    </location>
</feature>
<gene>
    <name evidence="4" type="ORF">SAMN04515672_3990</name>
</gene>
<dbReference type="Pfam" id="PF06808">
    <property type="entry name" value="DctM"/>
    <property type="match status" value="1"/>
</dbReference>
<evidence type="ECO:0000313" key="4">
    <source>
        <dbReference type="EMBL" id="SDK79988.1"/>
    </source>
</evidence>
<evidence type="ECO:0000256" key="1">
    <source>
        <dbReference type="SAM" id="MobiDB-lite"/>
    </source>
</evidence>
<organism evidence="4 5">
    <name type="scientific">Natronorubrum texcoconense</name>
    <dbReference type="NCBI Taxonomy" id="1095776"/>
    <lineage>
        <taxon>Archaea</taxon>
        <taxon>Methanobacteriati</taxon>
        <taxon>Methanobacteriota</taxon>
        <taxon>Stenosarchaea group</taxon>
        <taxon>Halobacteria</taxon>
        <taxon>Halobacteriales</taxon>
        <taxon>Natrialbaceae</taxon>
        <taxon>Natronorubrum</taxon>
    </lineage>
</organism>
<feature type="transmembrane region" description="Helical" evidence="2">
    <location>
        <begin position="558"/>
        <end position="582"/>
    </location>
</feature>
<feature type="transmembrane region" description="Helical" evidence="2">
    <location>
        <begin position="215"/>
        <end position="234"/>
    </location>
</feature>
<feature type="transmembrane region" description="Helical" evidence="2">
    <location>
        <begin position="108"/>
        <end position="126"/>
    </location>
</feature>
<evidence type="ECO:0000259" key="3">
    <source>
        <dbReference type="Pfam" id="PF06808"/>
    </source>
</evidence>
<feature type="transmembrane region" description="Helical" evidence="2">
    <location>
        <begin position="164"/>
        <end position="182"/>
    </location>
</feature>
<feature type="transmembrane region" description="Helical" evidence="2">
    <location>
        <begin position="594"/>
        <end position="614"/>
    </location>
</feature>
<feature type="transmembrane region" description="Helical" evidence="2">
    <location>
        <begin position="626"/>
        <end position="646"/>
    </location>
</feature>
<keyword evidence="2" id="KW-1133">Transmembrane helix</keyword>
<dbReference type="EMBL" id="FNFE01000007">
    <property type="protein sequence ID" value="SDK79988.1"/>
    <property type="molecule type" value="Genomic_DNA"/>
</dbReference>
<feature type="transmembrane region" description="Helical" evidence="2">
    <location>
        <begin position="392"/>
        <end position="412"/>
    </location>
</feature>
<reference evidence="5" key="1">
    <citation type="submission" date="2016-10" db="EMBL/GenBank/DDBJ databases">
        <authorList>
            <person name="Varghese N."/>
            <person name="Submissions S."/>
        </authorList>
    </citation>
    <scope>NUCLEOTIDE SEQUENCE [LARGE SCALE GENOMIC DNA]</scope>
    <source>
        <strain evidence="5">B4,CECT 8067,JCM 17497</strain>
    </source>
</reference>
<dbReference type="PANTHER" id="PTHR43849">
    <property type="entry name" value="BLL3936 PROTEIN"/>
    <property type="match status" value="1"/>
</dbReference>
<feature type="transmembrane region" description="Helical" evidence="2">
    <location>
        <begin position="254"/>
        <end position="270"/>
    </location>
</feature>
<feature type="transmembrane region" description="Helical" evidence="2">
    <location>
        <begin position="424"/>
        <end position="446"/>
    </location>
</feature>
<feature type="transmembrane region" description="Helical" evidence="2">
    <location>
        <begin position="475"/>
        <end position="498"/>
    </location>
</feature>
<dbReference type="PANTHER" id="PTHR43849:SF2">
    <property type="entry name" value="BLL3936 PROTEIN"/>
    <property type="match status" value="1"/>
</dbReference>